<proteinExistence type="predicted"/>
<comment type="caution">
    <text evidence="2">The sequence shown here is derived from an EMBL/GenBank/DDBJ whole genome shotgun (WGS) entry which is preliminary data.</text>
</comment>
<sequence length="214" mass="24769">MAGSDSQKPLQILIRDFNSEKSQGEVRVSGLKRRIEKLRSELDDGNAELGEAKLFKETLEKELKGYEVELAMHNTSIQVLESRISSVQEEVTKAGSDLEALKNDEEVKRDEFISQMFQLNKKIRKFQEMITHNLHNDTIEPSSTSCNELEDQQPMRDTEVSLRDLEDKLALVFSQTNVEEKEYEEEEDIHKKIFNTKNVVGYYKSAFRELTTMT</sequence>
<gene>
    <name evidence="2" type="ORF">NE237_020637</name>
</gene>
<feature type="coiled-coil region" evidence="1">
    <location>
        <begin position="21"/>
        <end position="104"/>
    </location>
</feature>
<dbReference type="AlphaFoldDB" id="A0A9Q0H6H6"/>
<organism evidence="2 3">
    <name type="scientific">Protea cynaroides</name>
    <dbReference type="NCBI Taxonomy" id="273540"/>
    <lineage>
        <taxon>Eukaryota</taxon>
        <taxon>Viridiplantae</taxon>
        <taxon>Streptophyta</taxon>
        <taxon>Embryophyta</taxon>
        <taxon>Tracheophyta</taxon>
        <taxon>Spermatophyta</taxon>
        <taxon>Magnoliopsida</taxon>
        <taxon>Proteales</taxon>
        <taxon>Proteaceae</taxon>
        <taxon>Protea</taxon>
    </lineage>
</organism>
<protein>
    <submittedName>
        <fullName evidence="2">Uncharacterized protein</fullName>
    </submittedName>
</protein>
<dbReference type="PANTHER" id="PTHR36001">
    <property type="entry name" value="CTAGE FAMILY PROTEIN-RELATED"/>
    <property type="match status" value="1"/>
</dbReference>
<evidence type="ECO:0000313" key="3">
    <source>
        <dbReference type="Proteomes" id="UP001141806"/>
    </source>
</evidence>
<evidence type="ECO:0000313" key="2">
    <source>
        <dbReference type="EMBL" id="KAJ4960727.1"/>
    </source>
</evidence>
<dbReference type="Proteomes" id="UP001141806">
    <property type="component" value="Unassembled WGS sequence"/>
</dbReference>
<dbReference type="InterPro" id="IPR053327">
    <property type="entry name" value="KIP"/>
</dbReference>
<keyword evidence="1" id="KW-0175">Coiled coil</keyword>
<evidence type="ECO:0000256" key="1">
    <source>
        <dbReference type="SAM" id="Coils"/>
    </source>
</evidence>
<name>A0A9Q0H6H6_9MAGN</name>
<reference evidence="2" key="1">
    <citation type="journal article" date="2023" name="Plant J.">
        <title>The genome of the king protea, Protea cynaroides.</title>
        <authorList>
            <person name="Chang J."/>
            <person name="Duong T.A."/>
            <person name="Schoeman C."/>
            <person name="Ma X."/>
            <person name="Roodt D."/>
            <person name="Barker N."/>
            <person name="Li Z."/>
            <person name="Van de Peer Y."/>
            <person name="Mizrachi E."/>
        </authorList>
    </citation>
    <scope>NUCLEOTIDE SEQUENCE</scope>
    <source>
        <tissue evidence="2">Young leaves</tissue>
    </source>
</reference>
<accession>A0A9Q0H6H6</accession>
<dbReference type="PANTHER" id="PTHR36001:SF2">
    <property type="entry name" value="CTAGE FAMILY PROTEIN-RELATED"/>
    <property type="match status" value="1"/>
</dbReference>
<dbReference type="OrthoDB" id="763901at2759"/>
<dbReference type="EMBL" id="JAMYWD010000009">
    <property type="protein sequence ID" value="KAJ4960727.1"/>
    <property type="molecule type" value="Genomic_DNA"/>
</dbReference>
<dbReference type="Gene3D" id="1.10.287.1490">
    <property type="match status" value="1"/>
</dbReference>
<keyword evidence="3" id="KW-1185">Reference proteome</keyword>